<reference evidence="2" key="1">
    <citation type="submission" date="2017-09" db="EMBL/GenBank/DDBJ databases">
        <authorList>
            <person name="Varghese N."/>
            <person name="Submissions S."/>
        </authorList>
    </citation>
    <scope>NUCLEOTIDE SEQUENCE [LARGE SCALE GENOMIC DNA]</scope>
    <source>
        <strain evidence="2">JKS000234</strain>
    </source>
</reference>
<dbReference type="EMBL" id="OCMY01000005">
    <property type="protein sequence ID" value="SOD61677.1"/>
    <property type="molecule type" value="Genomic_DNA"/>
</dbReference>
<proteinExistence type="predicted"/>
<dbReference type="Proteomes" id="UP000219271">
    <property type="component" value="Unassembled WGS sequence"/>
</dbReference>
<name>A0A286DSL6_9GAMM</name>
<dbReference type="RefSeq" id="WP_097098658.1">
    <property type="nucleotide sequence ID" value="NZ_OCMY01000005.1"/>
</dbReference>
<sequence length="79" mass="9283">MEMQELLNQMRRYGMVSTTFKQSASLFKGAARRRRPAFDDWLHQLPRGNKLPRGRYFCGKKPGRPVHIWMNSGVCITDR</sequence>
<organism evidence="1 2">
    <name type="scientific">Candidatus Pantoea floridensis</name>
    <dbReference type="NCBI Taxonomy" id="1938870"/>
    <lineage>
        <taxon>Bacteria</taxon>
        <taxon>Pseudomonadati</taxon>
        <taxon>Pseudomonadota</taxon>
        <taxon>Gammaproteobacteria</taxon>
        <taxon>Enterobacterales</taxon>
        <taxon>Erwiniaceae</taxon>
        <taxon>Pantoea</taxon>
    </lineage>
</organism>
<gene>
    <name evidence="1" type="ORF">SAMN06273570_5244</name>
</gene>
<dbReference type="AlphaFoldDB" id="A0A286DSL6"/>
<keyword evidence="2" id="KW-1185">Reference proteome</keyword>
<evidence type="ECO:0000313" key="1">
    <source>
        <dbReference type="EMBL" id="SOD61677.1"/>
    </source>
</evidence>
<accession>A0A286DSL6</accession>
<dbReference type="OrthoDB" id="6630991at2"/>
<evidence type="ECO:0000313" key="2">
    <source>
        <dbReference type="Proteomes" id="UP000219271"/>
    </source>
</evidence>
<protein>
    <submittedName>
        <fullName evidence="1">Uncharacterized protein</fullName>
    </submittedName>
</protein>